<comment type="caution">
    <text evidence="11">The sequence shown here is derived from an EMBL/GenBank/DDBJ whole genome shotgun (WGS) entry which is preliminary data.</text>
</comment>
<evidence type="ECO:0000256" key="7">
    <source>
        <dbReference type="ARBA" id="ARBA00024334"/>
    </source>
</evidence>
<dbReference type="InterPro" id="IPR011992">
    <property type="entry name" value="EF-hand-dom_pair"/>
</dbReference>
<accession>A0A9N8HJB6</accession>
<dbReference type="EMBL" id="CAICTM010000848">
    <property type="protein sequence ID" value="CAB9517328.1"/>
    <property type="molecule type" value="Genomic_DNA"/>
</dbReference>
<dbReference type="GO" id="GO:0004674">
    <property type="term" value="F:protein serine/threonine kinase activity"/>
    <property type="evidence" value="ECO:0007669"/>
    <property type="project" value="UniProtKB-KW"/>
</dbReference>
<dbReference type="GO" id="GO:0005509">
    <property type="term" value="F:calcium ion binding"/>
    <property type="evidence" value="ECO:0007669"/>
    <property type="project" value="InterPro"/>
</dbReference>
<feature type="compositionally biased region" description="Pro residues" evidence="8">
    <location>
        <begin position="22"/>
        <end position="31"/>
    </location>
</feature>
<keyword evidence="3" id="KW-0808">Transferase</keyword>
<feature type="compositionally biased region" description="Acidic residues" evidence="8">
    <location>
        <begin position="742"/>
        <end position="752"/>
    </location>
</feature>
<dbReference type="SUPFAM" id="SSF47473">
    <property type="entry name" value="EF-hand"/>
    <property type="match status" value="1"/>
</dbReference>
<dbReference type="AlphaFoldDB" id="A0A9N8HJB6"/>
<keyword evidence="12" id="KW-1185">Reference proteome</keyword>
<evidence type="ECO:0000313" key="12">
    <source>
        <dbReference type="Proteomes" id="UP001153069"/>
    </source>
</evidence>
<feature type="region of interest" description="Disordered" evidence="8">
    <location>
        <begin position="739"/>
        <end position="768"/>
    </location>
</feature>
<organism evidence="11 12">
    <name type="scientific">Seminavis robusta</name>
    <dbReference type="NCBI Taxonomy" id="568900"/>
    <lineage>
        <taxon>Eukaryota</taxon>
        <taxon>Sar</taxon>
        <taxon>Stramenopiles</taxon>
        <taxon>Ochrophyta</taxon>
        <taxon>Bacillariophyta</taxon>
        <taxon>Bacillariophyceae</taxon>
        <taxon>Bacillariophycidae</taxon>
        <taxon>Naviculales</taxon>
        <taxon>Naviculaceae</taxon>
        <taxon>Seminavis</taxon>
    </lineage>
</organism>
<dbReference type="InterPro" id="IPR011009">
    <property type="entry name" value="Kinase-like_dom_sf"/>
</dbReference>
<evidence type="ECO:0000256" key="6">
    <source>
        <dbReference type="ARBA" id="ARBA00022840"/>
    </source>
</evidence>
<dbReference type="Proteomes" id="UP001153069">
    <property type="component" value="Unassembled WGS sequence"/>
</dbReference>
<feature type="domain" description="EF-hand" evidence="10">
    <location>
        <begin position="605"/>
        <end position="640"/>
    </location>
</feature>
<sequence>MGNESTMSTATTPLLHHAPQTPKHPPSPPTTTKPLDSPASEHSSSDDDDDDDDMPPLTETTRSSVMSSPPQHRGMLSNRSEATSTSVGTGGSSGVRAASLAENLMRTQQRNPMDIYKLVSVLGEGSMGSVCKVRKRSSAVGGSARPDFVQRSMSYGDEEHEENLEPCCFTLPLIGQLIHKMIPRKQKASTINNKRPSSAEDYYYDSARSELTSSGGSDYYSCKDVCSSPSQQNHPRRLSSSMITFNNNSKNGTRRQHEYALKSIHLDMCANTQLQKELIHEVSILREIDHPHIARAIETFDFQGRLYICLELCSGGDLYSRDPYTELEAANIVSGVLSAVSYLHSKGIIHRDLKFENIMFADKRQDAEVKLIDFGLSQKFASQEEHMSDAVGTVYTMAPELLAGHYNSKADVWSIGVISYMLMSSSMPFFGKTRYQVMKQICKGKVKFASRKWKKVSKYGKGFVLHLLESDPQERPSADRALKYCQRWIRRLEEEETERILQEGGLPAESYSSQDSRKVCWSSSKHGSFRDGSHDIEMMDRIQASIQAFAQYNTLKRLALMVIAYKSTASEIGWLRSTFNQFDLLHNGEISLGEFTQALSDVYDYSDEEMEALFEAMDVDGTGSVHYTEFLAATIEAHGFIDEDRIADAFDRIDCDDSGFITIQNLRDFLGDDVPQSYLEAIIDDADRLRDKRISYDEFLQLWDPSCDATLRDAKREVAERRTRRSESLLLSLSREGSILSDSDDDDEDDDGHDNPAAEQHQPKQLPAIDREATEEAMLRVVDKTPVISNVRNMRAHEYRAIEFFSQRKALSLRNWY</sequence>
<reference evidence="11" key="1">
    <citation type="submission" date="2020-06" db="EMBL/GenBank/DDBJ databases">
        <authorList>
            <consortium name="Plant Systems Biology data submission"/>
        </authorList>
    </citation>
    <scope>NUCLEOTIDE SEQUENCE</scope>
    <source>
        <strain evidence="11">D6</strain>
    </source>
</reference>
<dbReference type="InterPro" id="IPR002048">
    <property type="entry name" value="EF_hand_dom"/>
</dbReference>
<feature type="compositionally biased region" description="Polar residues" evidence="8">
    <location>
        <begin position="1"/>
        <end position="12"/>
    </location>
</feature>
<evidence type="ECO:0000256" key="5">
    <source>
        <dbReference type="ARBA" id="ARBA00022777"/>
    </source>
</evidence>
<gene>
    <name evidence="11" type="ORF">SEMRO_849_G210530.1</name>
</gene>
<dbReference type="SMART" id="SM00220">
    <property type="entry name" value="S_TKc"/>
    <property type="match status" value="1"/>
</dbReference>
<evidence type="ECO:0000259" key="9">
    <source>
        <dbReference type="PROSITE" id="PS50011"/>
    </source>
</evidence>
<dbReference type="Pfam" id="PF00069">
    <property type="entry name" value="Pkinase"/>
    <property type="match status" value="1"/>
</dbReference>
<dbReference type="InterPro" id="IPR000719">
    <property type="entry name" value="Prot_kinase_dom"/>
</dbReference>
<dbReference type="PANTHER" id="PTHR24349">
    <property type="entry name" value="SERINE/THREONINE-PROTEIN KINASE"/>
    <property type="match status" value="1"/>
</dbReference>
<dbReference type="Gene3D" id="1.10.238.10">
    <property type="entry name" value="EF-hand"/>
    <property type="match status" value="2"/>
</dbReference>
<feature type="domain" description="Protein kinase" evidence="9">
    <location>
        <begin position="116"/>
        <end position="489"/>
    </location>
</feature>
<dbReference type="PROSITE" id="PS50222">
    <property type="entry name" value="EF_HAND_2"/>
    <property type="match status" value="2"/>
</dbReference>
<keyword evidence="2" id="KW-0723">Serine/threonine-protein kinase</keyword>
<dbReference type="GO" id="GO:0005524">
    <property type="term" value="F:ATP binding"/>
    <property type="evidence" value="ECO:0007669"/>
    <property type="project" value="UniProtKB-KW"/>
</dbReference>
<evidence type="ECO:0000256" key="2">
    <source>
        <dbReference type="ARBA" id="ARBA00022527"/>
    </source>
</evidence>
<dbReference type="SMART" id="SM00054">
    <property type="entry name" value="EFh"/>
    <property type="match status" value="4"/>
</dbReference>
<name>A0A9N8HJB6_9STRA</name>
<evidence type="ECO:0000256" key="4">
    <source>
        <dbReference type="ARBA" id="ARBA00022741"/>
    </source>
</evidence>
<dbReference type="InterPro" id="IPR050205">
    <property type="entry name" value="CDPK_Ser/Thr_kinases"/>
</dbReference>
<dbReference type="Gene3D" id="1.10.510.10">
    <property type="entry name" value="Transferase(Phosphotransferase) domain 1"/>
    <property type="match status" value="1"/>
</dbReference>
<dbReference type="FunFam" id="1.10.510.10:FF:000571">
    <property type="entry name" value="Maternal embryonic leucine zipper kinase"/>
    <property type="match status" value="1"/>
</dbReference>
<protein>
    <submittedName>
        <fullName evidence="11">MAP kinase-activated protein kinase 2</fullName>
    </submittedName>
</protein>
<keyword evidence="6" id="KW-0067">ATP-binding</keyword>
<keyword evidence="5 11" id="KW-0418">Kinase</keyword>
<dbReference type="PROSITE" id="PS00108">
    <property type="entry name" value="PROTEIN_KINASE_ST"/>
    <property type="match status" value="1"/>
</dbReference>
<evidence type="ECO:0000256" key="1">
    <source>
        <dbReference type="ARBA" id="ARBA00001946"/>
    </source>
</evidence>
<comment type="cofactor">
    <cofactor evidence="1">
        <name>Mg(2+)</name>
        <dbReference type="ChEBI" id="CHEBI:18420"/>
    </cofactor>
</comment>
<feature type="region of interest" description="Disordered" evidence="8">
    <location>
        <begin position="1"/>
        <end position="94"/>
    </location>
</feature>
<feature type="compositionally biased region" description="Polar residues" evidence="8">
    <location>
        <begin position="58"/>
        <end position="70"/>
    </location>
</feature>
<dbReference type="SUPFAM" id="SSF56112">
    <property type="entry name" value="Protein kinase-like (PK-like)"/>
    <property type="match status" value="1"/>
</dbReference>
<keyword evidence="4" id="KW-0547">Nucleotide-binding</keyword>
<evidence type="ECO:0000256" key="8">
    <source>
        <dbReference type="SAM" id="MobiDB-lite"/>
    </source>
</evidence>
<dbReference type="InterPro" id="IPR008271">
    <property type="entry name" value="Ser/Thr_kinase_AS"/>
</dbReference>
<dbReference type="OrthoDB" id="40902at2759"/>
<dbReference type="Gene3D" id="3.30.200.20">
    <property type="entry name" value="Phosphorylase Kinase, domain 1"/>
    <property type="match status" value="1"/>
</dbReference>
<dbReference type="PROSITE" id="PS50011">
    <property type="entry name" value="PROTEIN_KINASE_DOM"/>
    <property type="match status" value="1"/>
</dbReference>
<feature type="domain" description="EF-hand" evidence="10">
    <location>
        <begin position="641"/>
        <end position="676"/>
    </location>
</feature>
<evidence type="ECO:0000313" key="11">
    <source>
        <dbReference type="EMBL" id="CAB9517328.1"/>
    </source>
</evidence>
<proteinExistence type="inferred from homology"/>
<comment type="similarity">
    <text evidence="7">Belongs to the protein kinase superfamily. Ser/Thr protein kinase family. CDPK subfamily.</text>
</comment>
<evidence type="ECO:0000259" key="10">
    <source>
        <dbReference type="PROSITE" id="PS50222"/>
    </source>
</evidence>
<evidence type="ECO:0000256" key="3">
    <source>
        <dbReference type="ARBA" id="ARBA00022679"/>
    </source>
</evidence>
<dbReference type="Pfam" id="PF13499">
    <property type="entry name" value="EF-hand_7"/>
    <property type="match status" value="2"/>
</dbReference>